<sequence>VVKARVKDLMIPRYKIIVIISIGQIRDQNMRMGSRCLWDETHDNFSSHTFKNSSLFATATVYGVYFE</sequence>
<evidence type="ECO:0000313" key="2">
    <source>
        <dbReference type="EMBL" id="KAL0200193.1"/>
    </source>
</evidence>
<dbReference type="AlphaFoldDB" id="A0ABD0RQT1"/>
<evidence type="ECO:0000256" key="1">
    <source>
        <dbReference type="ARBA" id="ARBA00005361"/>
    </source>
</evidence>
<dbReference type="PANTHER" id="PTHR21255">
    <property type="entry name" value="T-COMPLEX-ASSOCIATED-TESTIS-EXPRESSED 1/ DYNEIN LIGHT CHAIN"/>
    <property type="match status" value="1"/>
</dbReference>
<dbReference type="EMBL" id="JAMKFB020000002">
    <property type="protein sequence ID" value="KAL0200193.1"/>
    <property type="molecule type" value="Genomic_DNA"/>
</dbReference>
<evidence type="ECO:0000313" key="3">
    <source>
        <dbReference type="Proteomes" id="UP001529510"/>
    </source>
</evidence>
<name>A0ABD0RQT1_CIRMR</name>
<reference evidence="2 3" key="1">
    <citation type="submission" date="2024-05" db="EMBL/GenBank/DDBJ databases">
        <title>Genome sequencing and assembly of Indian major carp, Cirrhinus mrigala (Hamilton, 1822).</title>
        <authorList>
            <person name="Mohindra V."/>
            <person name="Chowdhury L.M."/>
            <person name="Lal K."/>
            <person name="Jena J.K."/>
        </authorList>
    </citation>
    <scope>NUCLEOTIDE SEQUENCE [LARGE SCALE GENOMIC DNA]</scope>
    <source>
        <strain evidence="2">CM1030</strain>
        <tissue evidence="2">Blood</tissue>
    </source>
</reference>
<organism evidence="2 3">
    <name type="scientific">Cirrhinus mrigala</name>
    <name type="common">Mrigala</name>
    <dbReference type="NCBI Taxonomy" id="683832"/>
    <lineage>
        <taxon>Eukaryota</taxon>
        <taxon>Metazoa</taxon>
        <taxon>Chordata</taxon>
        <taxon>Craniata</taxon>
        <taxon>Vertebrata</taxon>
        <taxon>Euteleostomi</taxon>
        <taxon>Actinopterygii</taxon>
        <taxon>Neopterygii</taxon>
        <taxon>Teleostei</taxon>
        <taxon>Ostariophysi</taxon>
        <taxon>Cypriniformes</taxon>
        <taxon>Cyprinidae</taxon>
        <taxon>Labeoninae</taxon>
        <taxon>Labeonini</taxon>
        <taxon>Cirrhinus</taxon>
    </lineage>
</organism>
<accession>A0ABD0RQT1</accession>
<proteinExistence type="inferred from homology"/>
<comment type="caution">
    <text evidence="2">The sequence shown here is derived from an EMBL/GenBank/DDBJ whole genome shotgun (WGS) entry which is preliminary data.</text>
</comment>
<gene>
    <name evidence="2" type="ORF">M9458_003380</name>
</gene>
<dbReference type="InterPro" id="IPR005334">
    <property type="entry name" value="Tctex-1-like"/>
</dbReference>
<dbReference type="InterPro" id="IPR038586">
    <property type="entry name" value="Tctex-1-like_sf"/>
</dbReference>
<feature type="non-terminal residue" evidence="2">
    <location>
        <position position="1"/>
    </location>
</feature>
<dbReference type="PANTHER" id="PTHR21255:SF64">
    <property type="entry name" value="DYNEIN LIGHT CHAIN TCTEX-TYPE 5"/>
    <property type="match status" value="1"/>
</dbReference>
<dbReference type="Gene3D" id="3.30.1140.40">
    <property type="entry name" value="Tctex-1"/>
    <property type="match status" value="1"/>
</dbReference>
<evidence type="ECO:0008006" key="4">
    <source>
        <dbReference type="Google" id="ProtNLM"/>
    </source>
</evidence>
<protein>
    <recommendedName>
        <fullName evidence="4">Tctex1 domain containing 1</fullName>
    </recommendedName>
</protein>
<keyword evidence="3" id="KW-1185">Reference proteome</keyword>
<dbReference type="Pfam" id="PF03645">
    <property type="entry name" value="Tctex-1"/>
    <property type="match status" value="1"/>
</dbReference>
<comment type="similarity">
    <text evidence="1">Belongs to the dynein light chain Tctex-type family.</text>
</comment>
<dbReference type="Proteomes" id="UP001529510">
    <property type="component" value="Unassembled WGS sequence"/>
</dbReference>